<dbReference type="PATRIC" id="fig|159743.3.peg.1263"/>
<gene>
    <name evidence="7" type="ORF">QD47_05850</name>
</gene>
<dbReference type="PANTHER" id="PTHR43546:SF3">
    <property type="entry name" value="UPF0173 METAL-DEPENDENT HYDROLASE MJ1163"/>
    <property type="match status" value="1"/>
</dbReference>
<dbReference type="InterPro" id="IPR036866">
    <property type="entry name" value="RibonucZ/Hydroxyglut_hydro"/>
</dbReference>
<comment type="caution">
    <text evidence="7">The sequence shown here is derived from an EMBL/GenBank/DDBJ whole genome shotgun (WGS) entry which is preliminary data.</text>
</comment>
<dbReference type="OrthoDB" id="9789133at2"/>
<evidence type="ECO:0000256" key="5">
    <source>
        <dbReference type="HAMAP-Rule" id="MF_00457"/>
    </source>
</evidence>
<protein>
    <recommendedName>
        <fullName evidence="5">UPF0173 metal-dependent hydrolase QD47_05850</fullName>
    </recommendedName>
</protein>
<dbReference type="EMBL" id="JTHP01000007">
    <property type="protein sequence ID" value="KJD46542.1"/>
    <property type="molecule type" value="Genomic_DNA"/>
</dbReference>
<evidence type="ECO:0000256" key="3">
    <source>
        <dbReference type="ARBA" id="ARBA00034301"/>
    </source>
</evidence>
<dbReference type="InterPro" id="IPR022877">
    <property type="entry name" value="UPF0173"/>
</dbReference>
<evidence type="ECO:0000256" key="1">
    <source>
        <dbReference type="ARBA" id="ARBA00022801"/>
    </source>
</evidence>
<dbReference type="SMART" id="SM00849">
    <property type="entry name" value="Lactamase_B"/>
    <property type="match status" value="1"/>
</dbReference>
<dbReference type="HAMAP" id="MF_00457">
    <property type="entry name" value="UPF0173"/>
    <property type="match status" value="1"/>
</dbReference>
<comment type="catalytic activity">
    <reaction evidence="2">
        <text>3',5'-cyclic CMP + H2O = CMP + H(+)</text>
        <dbReference type="Rhea" id="RHEA:72675"/>
        <dbReference type="ChEBI" id="CHEBI:15377"/>
        <dbReference type="ChEBI" id="CHEBI:15378"/>
        <dbReference type="ChEBI" id="CHEBI:58003"/>
        <dbReference type="ChEBI" id="CHEBI:60377"/>
    </reaction>
    <physiologicalReaction direction="left-to-right" evidence="2">
        <dbReference type="Rhea" id="RHEA:72676"/>
    </physiologicalReaction>
</comment>
<comment type="similarity">
    <text evidence="5">Belongs to the UPF0173 family.</text>
</comment>
<keyword evidence="1 5" id="KW-0378">Hydrolase</keyword>
<evidence type="ECO:0000313" key="7">
    <source>
        <dbReference type="EMBL" id="KJD46542.1"/>
    </source>
</evidence>
<dbReference type="InterPro" id="IPR050114">
    <property type="entry name" value="UPF0173_UPF0282_UlaG_hydrolase"/>
</dbReference>
<evidence type="ECO:0000259" key="6">
    <source>
        <dbReference type="SMART" id="SM00849"/>
    </source>
</evidence>
<accession>A0A0D7X8X9</accession>
<dbReference type="Pfam" id="PF12706">
    <property type="entry name" value="Lactamase_B_2"/>
    <property type="match status" value="1"/>
</dbReference>
<reference evidence="7 8" key="1">
    <citation type="submission" date="2014-11" db="EMBL/GenBank/DDBJ databases">
        <title>Draft Genome Sequences of Paenibacillus polymyxa NRRL B-30509 and Paenibacillus terrae NRRL B-30644, Strains from a Poultry Environment that Produce Tridecaptin A and Paenicidins.</title>
        <authorList>
            <person name="van Belkum M.J."/>
            <person name="Lohans C.T."/>
            <person name="Vederas J.C."/>
        </authorList>
    </citation>
    <scope>NUCLEOTIDE SEQUENCE [LARGE SCALE GENOMIC DNA]</scope>
    <source>
        <strain evidence="7 8">NRRL B-30644</strain>
    </source>
</reference>
<organism evidence="7 8">
    <name type="scientific">Paenibacillus terrae</name>
    <dbReference type="NCBI Taxonomy" id="159743"/>
    <lineage>
        <taxon>Bacteria</taxon>
        <taxon>Bacillati</taxon>
        <taxon>Bacillota</taxon>
        <taxon>Bacilli</taxon>
        <taxon>Bacillales</taxon>
        <taxon>Paenibacillaceae</taxon>
        <taxon>Paenibacillus</taxon>
    </lineage>
</organism>
<dbReference type="GO" id="GO:0016787">
    <property type="term" value="F:hydrolase activity"/>
    <property type="evidence" value="ECO:0007669"/>
    <property type="project" value="UniProtKB-UniRule"/>
</dbReference>
<feature type="domain" description="Metallo-beta-lactamase" evidence="6">
    <location>
        <begin position="7"/>
        <end position="191"/>
    </location>
</feature>
<dbReference type="SUPFAM" id="SSF56281">
    <property type="entry name" value="Metallo-hydrolase/oxidoreductase"/>
    <property type="match status" value="1"/>
</dbReference>
<sequence>MKITYYGHSVVLVEEEGKRIIIDPFLTGNPKAAVKAEDIQVDAVLLTHGHADHFGDAVEIAKRNDCPVIAVAELADYCSSQGAKAHGMNLGGSHQFDGFHVKFTLAFHSSSLNVDGQTIYMGEPAGILLTIGGKTFFHAGDTALFGDMRLIGETNSIDAAVLPIGDGYTMGPEDALLAAKWLRASRVIPVHYNTFPGIEQDGNAFCDRLHKEGIEGKALNPGESLEF</sequence>
<evidence type="ECO:0000256" key="4">
    <source>
        <dbReference type="ARBA" id="ARBA00048505"/>
    </source>
</evidence>
<name>A0A0D7X8X9_9BACL</name>
<dbReference type="InterPro" id="IPR001279">
    <property type="entry name" value="Metallo-B-lactamas"/>
</dbReference>
<proteinExistence type="inferred from homology"/>
<dbReference type="PANTHER" id="PTHR43546">
    <property type="entry name" value="UPF0173 METAL-DEPENDENT HYDROLASE MJ1163-RELATED"/>
    <property type="match status" value="1"/>
</dbReference>
<dbReference type="AlphaFoldDB" id="A0A0D7X8X9"/>
<comment type="function">
    <text evidence="3">Counteracts the endogenous Pycsar antiviral defense system. Phosphodiesterase that enables metal-dependent hydrolysis of host cyclic nucleotide Pycsar defense signals such as cCMP and cUMP.</text>
</comment>
<dbReference type="Proteomes" id="UP000032534">
    <property type="component" value="Unassembled WGS sequence"/>
</dbReference>
<evidence type="ECO:0000256" key="2">
    <source>
        <dbReference type="ARBA" id="ARBA00034221"/>
    </source>
</evidence>
<keyword evidence="8" id="KW-1185">Reference proteome</keyword>
<comment type="catalytic activity">
    <reaction evidence="4">
        <text>3',5'-cyclic UMP + H2O = UMP + H(+)</text>
        <dbReference type="Rhea" id="RHEA:70575"/>
        <dbReference type="ChEBI" id="CHEBI:15377"/>
        <dbReference type="ChEBI" id="CHEBI:15378"/>
        <dbReference type="ChEBI" id="CHEBI:57865"/>
        <dbReference type="ChEBI" id="CHEBI:184387"/>
    </reaction>
    <physiologicalReaction direction="left-to-right" evidence="4">
        <dbReference type="Rhea" id="RHEA:70576"/>
    </physiologicalReaction>
</comment>
<dbReference type="RefSeq" id="WP_044645231.1">
    <property type="nucleotide sequence ID" value="NZ_JTHP01000007.1"/>
</dbReference>
<dbReference type="NCBIfam" id="NF001911">
    <property type="entry name" value="PRK00685.1"/>
    <property type="match status" value="1"/>
</dbReference>
<evidence type="ECO:0000313" key="8">
    <source>
        <dbReference type="Proteomes" id="UP000032534"/>
    </source>
</evidence>
<dbReference type="Gene3D" id="3.60.15.10">
    <property type="entry name" value="Ribonuclease Z/Hydroxyacylglutathione hydrolase-like"/>
    <property type="match status" value="1"/>
</dbReference>